<evidence type="ECO:0000256" key="3">
    <source>
        <dbReference type="ARBA" id="ARBA00022833"/>
    </source>
</evidence>
<keyword evidence="2 4" id="KW-0863">Zinc-finger</keyword>
<dbReference type="InterPro" id="IPR017907">
    <property type="entry name" value="Znf_RING_CS"/>
</dbReference>
<dbReference type="PROSITE" id="PS00518">
    <property type="entry name" value="ZF_RING_1"/>
    <property type="match status" value="1"/>
</dbReference>
<evidence type="ECO:0000256" key="2">
    <source>
        <dbReference type="ARBA" id="ARBA00022771"/>
    </source>
</evidence>
<dbReference type="InterPro" id="IPR027370">
    <property type="entry name" value="Znf-RING_euk"/>
</dbReference>
<accession>A0A8C4TLY3</accession>
<feature type="domain" description="B box-type" evidence="6">
    <location>
        <begin position="174"/>
        <end position="214"/>
    </location>
</feature>
<keyword evidence="1" id="KW-0479">Metal-binding</keyword>
<keyword evidence="3" id="KW-0862">Zinc</keyword>
<evidence type="ECO:0000256" key="1">
    <source>
        <dbReference type="ARBA" id="ARBA00022723"/>
    </source>
</evidence>
<name>A0A8C4TLY3_ERPCA</name>
<dbReference type="AlphaFoldDB" id="A0A8C4TLY3"/>
<evidence type="ECO:0000259" key="6">
    <source>
        <dbReference type="PROSITE" id="PS50119"/>
    </source>
</evidence>
<dbReference type="InterPro" id="IPR051051">
    <property type="entry name" value="E3_ubiq-ligase_TRIM/RNF"/>
</dbReference>
<reference evidence="7" key="1">
    <citation type="submission" date="2025-08" db="UniProtKB">
        <authorList>
            <consortium name="Ensembl"/>
        </authorList>
    </citation>
    <scope>IDENTIFICATION</scope>
</reference>
<keyword evidence="8" id="KW-1185">Reference proteome</keyword>
<dbReference type="InterPro" id="IPR001841">
    <property type="entry name" value="Znf_RING"/>
</dbReference>
<dbReference type="PANTHER" id="PTHR25465">
    <property type="entry name" value="B-BOX DOMAIN CONTAINING"/>
    <property type="match status" value="1"/>
</dbReference>
<dbReference type="Gene3D" id="4.10.830.40">
    <property type="match status" value="1"/>
</dbReference>
<dbReference type="CDD" id="cd19769">
    <property type="entry name" value="Bbox2_TRIM16-like"/>
    <property type="match status" value="1"/>
</dbReference>
<dbReference type="Proteomes" id="UP000694620">
    <property type="component" value="Unassembled WGS sequence"/>
</dbReference>
<dbReference type="GO" id="GO:0008270">
    <property type="term" value="F:zinc ion binding"/>
    <property type="evidence" value="ECO:0007669"/>
    <property type="project" value="UniProtKB-KW"/>
</dbReference>
<dbReference type="PROSITE" id="PS50119">
    <property type="entry name" value="ZF_BBOX"/>
    <property type="match status" value="1"/>
</dbReference>
<dbReference type="InterPro" id="IPR013083">
    <property type="entry name" value="Znf_RING/FYVE/PHD"/>
</dbReference>
<organism evidence="7 8">
    <name type="scientific">Erpetoichthys calabaricus</name>
    <name type="common">Rope fish</name>
    <name type="synonym">Calamoichthys calabaricus</name>
    <dbReference type="NCBI Taxonomy" id="27687"/>
    <lineage>
        <taxon>Eukaryota</taxon>
        <taxon>Metazoa</taxon>
        <taxon>Chordata</taxon>
        <taxon>Craniata</taxon>
        <taxon>Vertebrata</taxon>
        <taxon>Euteleostomi</taxon>
        <taxon>Actinopterygii</taxon>
        <taxon>Polypteriformes</taxon>
        <taxon>Polypteridae</taxon>
        <taxon>Erpetoichthys</taxon>
    </lineage>
</organism>
<dbReference type="SMART" id="SM00336">
    <property type="entry name" value="BBOX"/>
    <property type="match status" value="1"/>
</dbReference>
<dbReference type="Ensembl" id="ENSECRT00000034257.1">
    <property type="protein sequence ID" value="ENSECRP00000033529.1"/>
    <property type="gene ID" value="ENSECRG00000022692.1"/>
</dbReference>
<dbReference type="GeneTree" id="ENSGT01150000286950"/>
<protein>
    <submittedName>
        <fullName evidence="7">Uncharacterized protein</fullName>
    </submittedName>
</protein>
<dbReference type="SUPFAM" id="SSF57850">
    <property type="entry name" value="RING/U-box"/>
    <property type="match status" value="1"/>
</dbReference>
<evidence type="ECO:0000313" key="8">
    <source>
        <dbReference type="Proteomes" id="UP000694620"/>
    </source>
</evidence>
<feature type="domain" description="RING-type" evidence="5">
    <location>
        <begin position="15"/>
        <end position="54"/>
    </location>
</feature>
<dbReference type="Gene3D" id="3.30.40.10">
    <property type="entry name" value="Zinc/RING finger domain, C3HC4 (zinc finger)"/>
    <property type="match status" value="2"/>
</dbReference>
<dbReference type="InterPro" id="IPR000315">
    <property type="entry name" value="Znf_B-box"/>
</dbReference>
<sequence>MAEAELFTYHDENSCSVCLDPLTDPVSLHCGHNFCLKCLTNLWDQSQVCSCPECGESFPTRPVLHINTHLLQVADSGRSRFCLPDHWEQNQEFSCPQCREIFTTRPELHINTELNEDIKKIKKTPIGPPPSQNYAGPGDTCLTCMASFCQIHLKPHFERAALKGHKLSDPDGNLQEKLCVIHQKCLEIFCKTDEMCICVMCVMTRHKGHEVVELKTKREEKKQVISHLQRIE</sequence>
<evidence type="ECO:0000256" key="4">
    <source>
        <dbReference type="PROSITE-ProRule" id="PRU00024"/>
    </source>
</evidence>
<reference evidence="7" key="2">
    <citation type="submission" date="2025-09" db="UniProtKB">
        <authorList>
            <consortium name="Ensembl"/>
        </authorList>
    </citation>
    <scope>IDENTIFICATION</scope>
</reference>
<dbReference type="SUPFAM" id="SSF57845">
    <property type="entry name" value="B-box zinc-binding domain"/>
    <property type="match status" value="1"/>
</dbReference>
<dbReference type="Pfam" id="PF00643">
    <property type="entry name" value="zf-B_box"/>
    <property type="match status" value="1"/>
</dbReference>
<evidence type="ECO:0000313" key="7">
    <source>
        <dbReference type="Ensembl" id="ENSECRP00000033529.1"/>
    </source>
</evidence>
<dbReference type="PROSITE" id="PS50089">
    <property type="entry name" value="ZF_RING_2"/>
    <property type="match status" value="1"/>
</dbReference>
<dbReference type="SMART" id="SM00184">
    <property type="entry name" value="RING"/>
    <property type="match status" value="1"/>
</dbReference>
<dbReference type="Gene3D" id="3.30.160.60">
    <property type="entry name" value="Classic Zinc Finger"/>
    <property type="match status" value="1"/>
</dbReference>
<dbReference type="PANTHER" id="PTHR25465:SF14">
    <property type="entry name" value="E3 UBIQUITIN-PROTEIN LIGASE TRIM65"/>
    <property type="match status" value="1"/>
</dbReference>
<proteinExistence type="predicted"/>
<evidence type="ECO:0000259" key="5">
    <source>
        <dbReference type="PROSITE" id="PS50089"/>
    </source>
</evidence>
<dbReference type="Pfam" id="PF13445">
    <property type="entry name" value="zf-RING_UBOX"/>
    <property type="match status" value="1"/>
</dbReference>